<dbReference type="Proteomes" id="UP000243633">
    <property type="component" value="Chromosome 1"/>
</dbReference>
<protein>
    <recommendedName>
        <fullName evidence="5">Sulfurtransferase</fullName>
        <ecNumber evidence="5">2.8.1.-</ecNumber>
    </recommendedName>
</protein>
<name>A0A170PC72_BUCTT</name>
<proteinExistence type="inferred from homology"/>
<evidence type="ECO:0000313" key="7">
    <source>
        <dbReference type="EMBL" id="CUR53273.1"/>
    </source>
</evidence>
<dbReference type="GO" id="GO:0016740">
    <property type="term" value="F:transferase activity"/>
    <property type="evidence" value="ECO:0007669"/>
    <property type="project" value="UniProtKB-KW"/>
</dbReference>
<evidence type="ECO:0000256" key="5">
    <source>
        <dbReference type="PIRNR" id="PIRNR006223"/>
    </source>
</evidence>
<dbReference type="AlphaFoldDB" id="A0A170PC72"/>
<dbReference type="PANTHER" id="PTHR37010">
    <property type="entry name" value="SULFURTRANSFERASE TUSE"/>
    <property type="match status" value="1"/>
</dbReference>
<comment type="function">
    <text evidence="3">Part of a sulfur-relay system required for 2-thiolation of 5-methylaminomethyl-2-thiouridine (mnm(5)s(2)U) at tRNA wobble positions. Could accept sulfur from TusD.</text>
</comment>
<dbReference type="GO" id="GO:0005737">
    <property type="term" value="C:cytoplasm"/>
    <property type="evidence" value="ECO:0007669"/>
    <property type="project" value="UniProtKB-SubCell"/>
</dbReference>
<dbReference type="GO" id="GO:0002143">
    <property type="term" value="P:tRNA wobble position uridine thiolation"/>
    <property type="evidence" value="ECO:0007669"/>
    <property type="project" value="TreeGrafter"/>
</dbReference>
<dbReference type="EC" id="2.8.1.-" evidence="5"/>
<comment type="subunit">
    <text evidence="4">Interacts with the TusBCD complex. Interacts with MnmA.</text>
</comment>
<organism evidence="7 8">
    <name type="scientific">Buchnera aphidicola subsp. Tuberolachnus salignus</name>
    <dbReference type="NCBI Taxonomy" id="98804"/>
    <lineage>
        <taxon>Bacteria</taxon>
        <taxon>Pseudomonadati</taxon>
        <taxon>Pseudomonadota</taxon>
        <taxon>Gammaproteobacteria</taxon>
        <taxon>Enterobacterales</taxon>
        <taxon>Erwiniaceae</taxon>
        <taxon>Buchnera</taxon>
    </lineage>
</organism>
<accession>A0A170PC72</accession>
<dbReference type="Gene3D" id="1.10.10.370">
    <property type="entry name" value="DsrC-like protein, C-terminal domain"/>
    <property type="match status" value="1"/>
</dbReference>
<dbReference type="InterPro" id="IPR042072">
    <property type="entry name" value="DsrC-like_C"/>
</dbReference>
<comment type="subcellular location">
    <subcellularLocation>
        <location evidence="1">Cytoplasm</location>
    </subcellularLocation>
</comment>
<dbReference type="RefSeq" id="WP_172793701.1">
    <property type="nucleotide sequence ID" value="NZ_CP135003.1"/>
</dbReference>
<evidence type="ECO:0000256" key="3">
    <source>
        <dbReference type="ARBA" id="ARBA00025277"/>
    </source>
</evidence>
<reference evidence="8" key="1">
    <citation type="submission" date="2015-10" db="EMBL/GenBank/DDBJ databases">
        <authorList>
            <person name="Manzano-Marin A."/>
            <person name="Manzano-Marin A."/>
        </authorList>
    </citation>
    <scope>NUCLEOTIDE SEQUENCE [LARGE SCALE GENOMIC DNA]</scope>
    <source>
        <strain evidence="8">BTs</strain>
    </source>
</reference>
<evidence type="ECO:0000256" key="2">
    <source>
        <dbReference type="ARBA" id="ARBA00022490"/>
    </source>
</evidence>
<comment type="similarity">
    <text evidence="5">Belongs to the dsrC/tusE family.</text>
</comment>
<evidence type="ECO:0000256" key="4">
    <source>
        <dbReference type="ARBA" id="ARBA00025918"/>
    </source>
</evidence>
<evidence type="ECO:0000256" key="1">
    <source>
        <dbReference type="ARBA" id="ARBA00004496"/>
    </source>
</evidence>
<gene>
    <name evidence="7" type="primary">tusE</name>
    <name evidence="7" type="ORF">BTSPAZIEG_0309B</name>
</gene>
<feature type="active site" description="Cysteine persulfide intermediate" evidence="6">
    <location>
        <position position="95"/>
    </location>
</feature>
<dbReference type="SUPFAM" id="SSF69721">
    <property type="entry name" value="DsrC, the gamma subunit of dissimilatory sulfite reductase"/>
    <property type="match status" value="1"/>
</dbReference>
<keyword evidence="5 7" id="KW-0808">Transferase</keyword>
<dbReference type="Pfam" id="PF04358">
    <property type="entry name" value="DsrC"/>
    <property type="match status" value="1"/>
</dbReference>
<evidence type="ECO:0000313" key="8">
    <source>
        <dbReference type="Proteomes" id="UP000243633"/>
    </source>
</evidence>
<evidence type="ECO:0000256" key="6">
    <source>
        <dbReference type="PIRSR" id="PIRSR006223-50"/>
    </source>
</evidence>
<dbReference type="NCBIfam" id="TIGR03342">
    <property type="entry name" value="dsrC_tusE_dsvC"/>
    <property type="match status" value="1"/>
</dbReference>
<dbReference type="PANTHER" id="PTHR37010:SF1">
    <property type="entry name" value="SULFURTRANSFERASE TUSE"/>
    <property type="match status" value="1"/>
</dbReference>
<dbReference type="PATRIC" id="fig|98804.3.peg.291"/>
<dbReference type="PIRSF" id="PIRSF006223">
    <property type="entry name" value="DsrC_TusE"/>
    <property type="match status" value="1"/>
</dbReference>
<sequence>MLQKKNKKKKWNYQIAQKIALKYNIFLTLKHWYIVSFIRNFYKKYQNIPTLKMIIISISKKYKISLNTQTLFVLFPKKPLQIACQISGLSNIHICS</sequence>
<dbReference type="EMBL" id="LN890285">
    <property type="protein sequence ID" value="CUR53273.1"/>
    <property type="molecule type" value="Genomic_DNA"/>
</dbReference>
<dbReference type="InterPro" id="IPR007453">
    <property type="entry name" value="DsrC/TusE"/>
</dbReference>
<dbReference type="STRING" id="98804.BTSPAZIEG_0309B"/>
<keyword evidence="8" id="KW-1185">Reference proteome</keyword>
<dbReference type="InterPro" id="IPR025526">
    <property type="entry name" value="DsrC-like_dom_sf"/>
</dbReference>
<keyword evidence="2" id="KW-0963">Cytoplasm</keyword>
<dbReference type="GO" id="GO:0097163">
    <property type="term" value="F:sulfur carrier activity"/>
    <property type="evidence" value="ECO:0007669"/>
    <property type="project" value="TreeGrafter"/>
</dbReference>